<dbReference type="AlphaFoldDB" id="A0A432V562"/>
<keyword evidence="3" id="KW-1185">Reference proteome</keyword>
<dbReference type="InterPro" id="IPR032635">
    <property type="entry name" value="Anti_2"/>
</dbReference>
<accession>A0A432V562</accession>
<organism evidence="2 3">
    <name type="scientific">Borborobacter arsenicus</name>
    <dbReference type="NCBI Taxonomy" id="1851146"/>
    <lineage>
        <taxon>Bacteria</taxon>
        <taxon>Pseudomonadati</taxon>
        <taxon>Pseudomonadota</taxon>
        <taxon>Alphaproteobacteria</taxon>
        <taxon>Hyphomicrobiales</taxon>
        <taxon>Phyllobacteriaceae</taxon>
        <taxon>Borborobacter</taxon>
    </lineage>
</organism>
<dbReference type="Pfam" id="PF16998">
    <property type="entry name" value="17kDa_Anti_2"/>
    <property type="match status" value="1"/>
</dbReference>
<dbReference type="EMBL" id="RKST01000013">
    <property type="protein sequence ID" value="RUM97289.1"/>
    <property type="molecule type" value="Genomic_DNA"/>
</dbReference>
<evidence type="ECO:0000313" key="3">
    <source>
        <dbReference type="Proteomes" id="UP000281647"/>
    </source>
</evidence>
<comment type="caution">
    <text evidence="2">The sequence shown here is derived from an EMBL/GenBank/DDBJ whole genome shotgun (WGS) entry which is preliminary data.</text>
</comment>
<dbReference type="PROSITE" id="PS51257">
    <property type="entry name" value="PROKAR_LIPOPROTEIN"/>
    <property type="match status" value="1"/>
</dbReference>
<dbReference type="OrthoDB" id="7677942at2"/>
<sequence length="146" mass="15169">MLRLSQGPRHLATAISVAGLALLCGCAAGGFSLEKAAVDQSLITGTVPANTQASVDFERTSDEATIRNAVSSVDIETLGSTPVQWANAATGSRGAINNLVEHRQNGSLCRKFTASRESFDGVGLYNGEICMAGPGAWRMLAFQPAA</sequence>
<dbReference type="Proteomes" id="UP000281647">
    <property type="component" value="Unassembled WGS sequence"/>
</dbReference>
<evidence type="ECO:0000259" key="1">
    <source>
        <dbReference type="Pfam" id="PF16998"/>
    </source>
</evidence>
<evidence type="ECO:0000313" key="2">
    <source>
        <dbReference type="EMBL" id="RUM97289.1"/>
    </source>
</evidence>
<gene>
    <name evidence="2" type="ORF">EET67_13930</name>
</gene>
<proteinExistence type="predicted"/>
<protein>
    <recommendedName>
        <fullName evidence="1">Surface antigen domain-containing protein</fullName>
    </recommendedName>
</protein>
<feature type="domain" description="Surface antigen" evidence="1">
    <location>
        <begin position="30"/>
        <end position="144"/>
    </location>
</feature>
<reference evidence="2 3" key="1">
    <citation type="submission" date="2018-11" db="EMBL/GenBank/DDBJ databases">
        <title>Pseudaminobacter arsenicus sp. nov., an arsenic-resistant bacterium isolated from arsenic-rich aquifers.</title>
        <authorList>
            <person name="Mu Y."/>
        </authorList>
    </citation>
    <scope>NUCLEOTIDE SEQUENCE [LARGE SCALE GENOMIC DNA]</scope>
    <source>
        <strain evidence="2 3">CB3</strain>
    </source>
</reference>
<name>A0A432V562_9HYPH</name>